<dbReference type="SUPFAM" id="SSF53613">
    <property type="entry name" value="Ribokinase-like"/>
    <property type="match status" value="1"/>
</dbReference>
<organism evidence="4 5">
    <name type="scientific">Rhodoferax aquaticus</name>
    <dbReference type="NCBI Taxonomy" id="2527691"/>
    <lineage>
        <taxon>Bacteria</taxon>
        <taxon>Pseudomonadati</taxon>
        <taxon>Pseudomonadota</taxon>
        <taxon>Betaproteobacteria</taxon>
        <taxon>Burkholderiales</taxon>
        <taxon>Comamonadaceae</taxon>
        <taxon>Rhodoferax</taxon>
    </lineage>
</organism>
<dbReference type="InterPro" id="IPR002173">
    <property type="entry name" value="Carboh/pur_kinase_PfkB_CS"/>
</dbReference>
<dbReference type="Proteomes" id="UP000317365">
    <property type="component" value="Chromosome"/>
</dbReference>
<reference evidence="5" key="1">
    <citation type="submission" date="2019-02" db="EMBL/GenBank/DDBJ databases">
        <title>Complete genome sequence of Rhodoferax sp. Gr-4.</title>
        <authorList>
            <person name="Jin L."/>
        </authorList>
    </citation>
    <scope>NUCLEOTIDE SEQUENCE [LARGE SCALE GENOMIC DNA]</scope>
    <source>
        <strain evidence="5">Gr-4</strain>
    </source>
</reference>
<name>A0A515EP00_9BURK</name>
<evidence type="ECO:0000256" key="1">
    <source>
        <dbReference type="ARBA" id="ARBA00022679"/>
    </source>
</evidence>
<accession>A0A515EP00</accession>
<keyword evidence="1" id="KW-0808">Transferase</keyword>
<evidence type="ECO:0000313" key="4">
    <source>
        <dbReference type="EMBL" id="QDL54360.1"/>
    </source>
</evidence>
<gene>
    <name evidence="4" type="ORF">EXZ61_09395</name>
</gene>
<keyword evidence="2" id="KW-0418">Kinase</keyword>
<dbReference type="Gene3D" id="3.40.1190.20">
    <property type="match status" value="1"/>
</dbReference>
<sequence>MPTSIHSQAKQLDLTGKSRSGSQAAPYVVVVGGANMDIIASTPVSVAVHDSTPGKISCAPGGVGRNIAENLARLAAPVHLLSAVGDDVFGKTLLDASRQAGVNMDSVSVLPGHRTATYLSLHGPSGDMDVAVNDMGIIEALTPEWLGQHHELLAHAAAVVVDCNLPVDCLASLLNSDIAAPLFLEAVSVTKCVRAQAWLHKVHTLKANGLEAAALTGRDIQTLDDAKLAALDLHVRGVTHVVISLGEQGVCWCDAQGQLGQRPAHAVEVVNTSGAGDALMAGLVKSYLLEYTLGRSVDYGMACAELTLECALANSPQLSSQAVQSRLTPQ</sequence>
<dbReference type="PROSITE" id="PS00584">
    <property type="entry name" value="PFKB_KINASES_2"/>
    <property type="match status" value="1"/>
</dbReference>
<dbReference type="InterPro" id="IPR029056">
    <property type="entry name" value="Ribokinase-like"/>
</dbReference>
<dbReference type="InterPro" id="IPR011611">
    <property type="entry name" value="PfkB_dom"/>
</dbReference>
<dbReference type="PANTHER" id="PTHR10584:SF166">
    <property type="entry name" value="RIBOKINASE"/>
    <property type="match status" value="1"/>
</dbReference>
<dbReference type="KEGG" id="rhg:EXZ61_09395"/>
<reference evidence="5" key="2">
    <citation type="journal article" date="2020" name="Int. J. Syst. Evol. Microbiol.">
        <title>Genomic insights into a novel species Rhodoferax aquaticus sp. nov., isolated from freshwater.</title>
        <authorList>
            <person name="Li T."/>
            <person name="Zhuo Y."/>
            <person name="Jin C.Z."/>
            <person name="Wu X."/>
            <person name="Ko S.R."/>
            <person name="Jin F.J."/>
            <person name="Ahn C.Y."/>
            <person name="Oh H.M."/>
            <person name="Lee H.G."/>
            <person name="Jin L."/>
        </authorList>
    </citation>
    <scope>NUCLEOTIDE SEQUENCE [LARGE SCALE GENOMIC DNA]</scope>
    <source>
        <strain evidence="5">Gr-4</strain>
    </source>
</reference>
<protein>
    <recommendedName>
        <fullName evidence="3">Carbohydrate kinase PfkB domain-containing protein</fullName>
    </recommendedName>
</protein>
<feature type="domain" description="Carbohydrate kinase PfkB" evidence="3">
    <location>
        <begin position="27"/>
        <end position="316"/>
    </location>
</feature>
<dbReference type="RefSeq" id="WP_142811206.1">
    <property type="nucleotide sequence ID" value="NZ_CP036282.1"/>
</dbReference>
<dbReference type="GO" id="GO:0016301">
    <property type="term" value="F:kinase activity"/>
    <property type="evidence" value="ECO:0007669"/>
    <property type="project" value="UniProtKB-KW"/>
</dbReference>
<proteinExistence type="predicted"/>
<evidence type="ECO:0000256" key="2">
    <source>
        <dbReference type="ARBA" id="ARBA00022777"/>
    </source>
</evidence>
<evidence type="ECO:0000259" key="3">
    <source>
        <dbReference type="Pfam" id="PF00294"/>
    </source>
</evidence>
<dbReference type="PANTHER" id="PTHR10584">
    <property type="entry name" value="SUGAR KINASE"/>
    <property type="match status" value="1"/>
</dbReference>
<dbReference type="CDD" id="cd01941">
    <property type="entry name" value="YeiC_kinase_like"/>
    <property type="match status" value="1"/>
</dbReference>
<dbReference type="Pfam" id="PF00294">
    <property type="entry name" value="PfkB"/>
    <property type="match status" value="1"/>
</dbReference>
<dbReference type="EMBL" id="CP036282">
    <property type="protein sequence ID" value="QDL54360.1"/>
    <property type="molecule type" value="Genomic_DNA"/>
</dbReference>
<evidence type="ECO:0000313" key="5">
    <source>
        <dbReference type="Proteomes" id="UP000317365"/>
    </source>
</evidence>
<keyword evidence="5" id="KW-1185">Reference proteome</keyword>
<dbReference type="AlphaFoldDB" id="A0A515EP00"/>